<dbReference type="SUPFAM" id="SSF52058">
    <property type="entry name" value="L domain-like"/>
    <property type="match status" value="1"/>
</dbReference>
<gene>
    <name evidence="1" type="ORF">CWI37_0468p0010</name>
</gene>
<organism evidence="1 2">
    <name type="scientific">Hamiltosporidium tvaerminnensis</name>
    <dbReference type="NCBI Taxonomy" id="1176355"/>
    <lineage>
        <taxon>Eukaryota</taxon>
        <taxon>Fungi</taxon>
        <taxon>Fungi incertae sedis</taxon>
        <taxon>Microsporidia</taxon>
        <taxon>Dubosqiidae</taxon>
        <taxon>Hamiltosporidium</taxon>
    </lineage>
</organism>
<reference evidence="1 2" key="1">
    <citation type="submission" date="2017-12" db="EMBL/GenBank/DDBJ databases">
        <authorList>
            <person name="Pombert J.-F."/>
            <person name="Haag K.L."/>
            <person name="Ebert D."/>
        </authorList>
    </citation>
    <scope>NUCLEOTIDE SEQUENCE [LARGE SCALE GENOMIC DNA]</scope>
    <source>
        <strain evidence="1">FI-OER-3-3</strain>
    </source>
</reference>
<dbReference type="EMBL" id="PITJ01000468">
    <property type="protein sequence ID" value="TBU02491.1"/>
    <property type="molecule type" value="Genomic_DNA"/>
</dbReference>
<protein>
    <submittedName>
        <fullName evidence="1">Uncharacterized protein</fullName>
    </submittedName>
</protein>
<sequence length="506" mass="60611">MPKIENNRMYFKLFFKIFNIQVIYLQKADKLNIDVLKTILSMILNNLNSIIFYGSNFKIALLDFINEHIIFKKTKELYFFACIFKQIDFNLSDDLKNIKKIVFTDILKNLKKKINFKKRIDGLEKLKHVFFTNTSLNLFRKNDPVECQNSFNLPEYSLIENFYPQKTNFKILIYKPFRYKYLLWTVSGLIKKNDQIELNVMLFDMQISKLNFHRTFINEKITIMIISSSKIFFTCLMDILALPNLKELILEHVEIIEELKNVESFQENKSISILKIIYPKVSKKSIIYDFVENLCELKYLYIYFKQKSIKYDTISLLKNRIMKKLNFLLFSNNKITNYDICELNFLKNSETIEFNNVYSVGFLRSLFLGAKLFRIKSLIFKCCAFYNADKKSIRSDELETIEFHMCTFNYMSLSDIFHNDFQSRIKHLDFRECLISLRDILWLNSLNFLAGMIFMYCRFEDVALISFKRKEFTYLHSLQLNFESLQSDYEIINCLNEEFGDVIMYQ</sequence>
<evidence type="ECO:0000313" key="2">
    <source>
        <dbReference type="Proteomes" id="UP000292362"/>
    </source>
</evidence>
<accession>A0A4Q9L6K8</accession>
<dbReference type="Proteomes" id="UP000292362">
    <property type="component" value="Unassembled WGS sequence"/>
</dbReference>
<evidence type="ECO:0000313" key="1">
    <source>
        <dbReference type="EMBL" id="TBU02491.1"/>
    </source>
</evidence>
<comment type="caution">
    <text evidence="1">The sequence shown here is derived from an EMBL/GenBank/DDBJ whole genome shotgun (WGS) entry which is preliminary data.</text>
</comment>
<dbReference type="VEuPathDB" id="MicrosporidiaDB:CWI37_0468p0010"/>
<dbReference type="AlphaFoldDB" id="A0A4Q9L6K8"/>
<proteinExistence type="predicted"/>
<name>A0A4Q9L6K8_9MICR</name>